<evidence type="ECO:0000313" key="7">
    <source>
        <dbReference type="EMBL" id="KAG1804485.1"/>
    </source>
</evidence>
<feature type="compositionally biased region" description="Pro residues" evidence="3">
    <location>
        <begin position="279"/>
        <end position="295"/>
    </location>
</feature>
<feature type="compositionally biased region" description="Basic and acidic residues" evidence="3">
    <location>
        <begin position="167"/>
        <end position="176"/>
    </location>
</feature>
<feature type="domain" description="Rho-GAP" evidence="6">
    <location>
        <begin position="1086"/>
        <end position="1287"/>
    </location>
</feature>
<keyword evidence="1" id="KW-0343">GTPase activation</keyword>
<feature type="coiled-coil region" evidence="2">
    <location>
        <begin position="95"/>
        <end position="122"/>
    </location>
</feature>
<sequence>MATPVATATPSRERSSTSQSASSPMSMRPQASSSATSIAASALGQTANTTTYPISLETLLATHASAPNPILAALDQVLSERNVLSTQNTQLWKLIEKQRAAYNQVLKEIERVRSERETYKTRLQAAGMFTELAKKAKDREKDKTRSLRSSGSNATISSISVNGSADLRSRMVHDQLDATSSPSRNDTRPVTPPCPPELNTRDHNLETPQTPQTTMTTRPFNSPLVVPPRGTSLSLAAASVATSSSGSTSPGSTSQSSIDLERPPVPRTTDSRPSSQQPSAPPPSLQSAHLPPPASLRPAHYSTTTLQPHTPSINTLVPLYGSAVSPNSSTLSPTGISNTVSQTGLLSPTVDNSQHPSRTSRISSVSLPDEAKLYIANMRESPLRSPPHTAGFSDDMQCHAGQAPTSAPRAESPTIMLTNEQRDEMAEFLDMDDDEREDETIAKHSKMKNKSHAAVEDFPMPPSHDAVHIPSSHVQSSDPALMLTPTQSNPQPSAAASAPSRAHWQLQQELLQSDNGSVIIPESPLPTSYLSPINPTSSSGTSATFRALPLLPDDLVTTRVTVSHSSVKPNDRGKEVLSFVVDVYPGHGKEPWKVEKLYSDVLTLDNRMRASVGKGIGKKMAVLPEGRIWRDHAPAKSDQRKVALEVYLQSLVDLPVKNKDEIIAFFTSDIVRDTHKPVMQAGHKEGYLTKRGKNFGGWKSRYFVLQGPVLEYYESRGGAHLGSIVITSAQIGRQQRTADNDDERNYRHAFLVIEAKKALNGSHSRHVLCAESDAERDSWVDILVRYVSGTFNEDPATSISAAPSPISINVNVPPGQGLGSAQPRSSTSSTQDGSVSTPNGKRAMRTMSKDDISRGAAVPISQLAQDGTNAKLFHSAPVPVVTQDPRPHSASPTKELDPSAHRERDHYTAEETARRILERGLSSGSSEQLSNSLPTSSPLEGSSGNLMYLRANSELGHYSDLQHGSHLKQEPFSPENKSREQRRDRKSVYPGLSAIASPTAVNFGDRALSPEPSAAPPKGGDRAKISAPMNGAPIPAGYKFGGKDAPSESSTSSNDRREKAKSRSFWNFGRPADKAIIHIPRAVFGVPLEESIEVAEIARLPAVVFRCIQYLEAKKADQEEGIYRLSGSSAVIKGLKDRFNAEGDVDLLASDEYWDPHAIAGLLKSFLRELPASILTRELHLKFLAVIDFVDAQERIRELSDLIASLPIANYSLLRALTAHLILIVQNSSANKMTMRNVGIVFSPTLGIPAGVFSLMLGEFNRVFNVDSGQGDEDNVEEMSRRNSRQYSDAAADQLLGLSGRSLNTPSDETPSEDGDSISLHSESGNDTTEDATVESNLTQSSTHLSSSHYHPQDSQQNADHLSLSRSEGAAVEQRSRASNLAASRGLNIAVSKKGNRHSHMIGLPASARLPVGAPSSPIPSPMHTARQS</sequence>
<keyword evidence="8" id="KW-1185">Reference proteome</keyword>
<dbReference type="Proteomes" id="UP000807769">
    <property type="component" value="Unassembled WGS sequence"/>
</dbReference>
<dbReference type="SUPFAM" id="SSF64268">
    <property type="entry name" value="PX domain"/>
    <property type="match status" value="1"/>
</dbReference>
<evidence type="ECO:0000259" key="5">
    <source>
        <dbReference type="PROSITE" id="PS50195"/>
    </source>
</evidence>
<dbReference type="SMART" id="SM00233">
    <property type="entry name" value="PH"/>
    <property type="match status" value="1"/>
</dbReference>
<feature type="compositionally biased region" description="Low complexity" evidence="3">
    <location>
        <begin position="230"/>
        <end position="257"/>
    </location>
</feature>
<dbReference type="SUPFAM" id="SSF50729">
    <property type="entry name" value="PH domain-like"/>
    <property type="match status" value="1"/>
</dbReference>
<dbReference type="Gene3D" id="3.30.1520.10">
    <property type="entry name" value="Phox-like domain"/>
    <property type="match status" value="1"/>
</dbReference>
<protein>
    <recommendedName>
        <fullName evidence="9">RhoGAP-domain-containing protein</fullName>
    </recommendedName>
</protein>
<feature type="compositionally biased region" description="Basic and acidic residues" evidence="3">
    <location>
        <begin position="135"/>
        <end position="145"/>
    </location>
</feature>
<dbReference type="Pfam" id="PF00620">
    <property type="entry name" value="RhoGAP"/>
    <property type="match status" value="1"/>
</dbReference>
<dbReference type="Gene3D" id="1.10.555.10">
    <property type="entry name" value="Rho GTPase activation protein"/>
    <property type="match status" value="1"/>
</dbReference>
<dbReference type="InterPro" id="IPR050729">
    <property type="entry name" value="Rho-GAP"/>
</dbReference>
<dbReference type="InterPro" id="IPR001849">
    <property type="entry name" value="PH_domain"/>
</dbReference>
<dbReference type="RefSeq" id="XP_041186965.1">
    <property type="nucleotide sequence ID" value="XM_041337102.1"/>
</dbReference>
<dbReference type="GeneID" id="64631118"/>
<feature type="region of interest" description="Disordered" evidence="3">
    <location>
        <begin position="1405"/>
        <end position="1429"/>
    </location>
</feature>
<dbReference type="InterPro" id="IPR001683">
    <property type="entry name" value="PX_dom"/>
</dbReference>
<dbReference type="GO" id="GO:0007165">
    <property type="term" value="P:signal transduction"/>
    <property type="evidence" value="ECO:0007669"/>
    <property type="project" value="InterPro"/>
</dbReference>
<dbReference type="InterPro" id="IPR036871">
    <property type="entry name" value="PX_dom_sf"/>
</dbReference>
<keyword evidence="2" id="KW-0175">Coiled coil</keyword>
<dbReference type="Pfam" id="PF00787">
    <property type="entry name" value="PX"/>
    <property type="match status" value="1"/>
</dbReference>
<feature type="compositionally biased region" description="Basic and acidic residues" evidence="3">
    <location>
        <begin position="976"/>
        <end position="987"/>
    </location>
</feature>
<evidence type="ECO:0000256" key="2">
    <source>
        <dbReference type="SAM" id="Coils"/>
    </source>
</evidence>
<feature type="compositionally biased region" description="Low complexity" evidence="3">
    <location>
        <begin position="825"/>
        <end position="837"/>
    </location>
</feature>
<feature type="compositionally biased region" description="Low complexity" evidence="3">
    <location>
        <begin position="1336"/>
        <end position="1349"/>
    </location>
</feature>
<feature type="region of interest" description="Disordered" evidence="3">
    <location>
        <begin position="1267"/>
        <end position="1287"/>
    </location>
</feature>
<feature type="compositionally biased region" description="Low complexity" evidence="3">
    <location>
        <begin position="921"/>
        <end position="933"/>
    </location>
</feature>
<dbReference type="PROSITE" id="PS50195">
    <property type="entry name" value="PX"/>
    <property type="match status" value="1"/>
</dbReference>
<dbReference type="OrthoDB" id="185175at2759"/>
<comment type="caution">
    <text evidence="7">The sequence shown here is derived from an EMBL/GenBank/DDBJ whole genome shotgun (WGS) entry which is preliminary data.</text>
</comment>
<dbReference type="InterPro" id="IPR008936">
    <property type="entry name" value="Rho_GTPase_activation_prot"/>
</dbReference>
<dbReference type="PROSITE" id="PS50003">
    <property type="entry name" value="PH_DOMAIN"/>
    <property type="match status" value="1"/>
</dbReference>
<feature type="region of interest" description="Disordered" evidence="3">
    <location>
        <begin position="879"/>
        <end position="908"/>
    </location>
</feature>
<feature type="compositionally biased region" description="Basic and acidic residues" evidence="3">
    <location>
        <begin position="894"/>
        <end position="908"/>
    </location>
</feature>
<feature type="region of interest" description="Disordered" evidence="3">
    <location>
        <begin position="1"/>
        <end position="38"/>
    </location>
</feature>
<feature type="compositionally biased region" description="Low complexity" evidence="3">
    <location>
        <begin position="16"/>
        <end position="38"/>
    </location>
</feature>
<dbReference type="PANTHER" id="PTHR23176">
    <property type="entry name" value="RHO/RAC/CDC GTPASE-ACTIVATING PROTEIN"/>
    <property type="match status" value="1"/>
</dbReference>
<gene>
    <name evidence="7" type="ORF">BJ212DRAFT_1393345</name>
</gene>
<feature type="compositionally biased region" description="Low complexity" evidence="3">
    <location>
        <begin position="485"/>
        <end position="499"/>
    </location>
</feature>
<evidence type="ECO:0000256" key="3">
    <source>
        <dbReference type="SAM" id="MobiDB-lite"/>
    </source>
</evidence>
<evidence type="ECO:0000313" key="8">
    <source>
        <dbReference type="Proteomes" id="UP000807769"/>
    </source>
</evidence>
<reference evidence="7" key="1">
    <citation type="journal article" date="2020" name="New Phytol.">
        <title>Comparative genomics reveals dynamic genome evolution in host specialist ectomycorrhizal fungi.</title>
        <authorList>
            <person name="Lofgren L.A."/>
            <person name="Nguyen N.H."/>
            <person name="Vilgalys R."/>
            <person name="Ruytinx J."/>
            <person name="Liao H.L."/>
            <person name="Branco S."/>
            <person name="Kuo A."/>
            <person name="LaButti K."/>
            <person name="Lipzen A."/>
            <person name="Andreopoulos W."/>
            <person name="Pangilinan J."/>
            <person name="Riley R."/>
            <person name="Hundley H."/>
            <person name="Na H."/>
            <person name="Barry K."/>
            <person name="Grigoriev I.V."/>
            <person name="Stajich J.E."/>
            <person name="Kennedy P.G."/>
        </authorList>
    </citation>
    <scope>NUCLEOTIDE SEQUENCE</scope>
    <source>
        <strain evidence="7">MN1</strain>
    </source>
</reference>
<dbReference type="GO" id="GO:0035091">
    <property type="term" value="F:phosphatidylinositol binding"/>
    <property type="evidence" value="ECO:0007669"/>
    <property type="project" value="InterPro"/>
</dbReference>
<dbReference type="Pfam" id="PF00169">
    <property type="entry name" value="PH"/>
    <property type="match status" value="1"/>
</dbReference>
<dbReference type="GO" id="GO:0005096">
    <property type="term" value="F:GTPase activator activity"/>
    <property type="evidence" value="ECO:0007669"/>
    <property type="project" value="UniProtKB-KW"/>
</dbReference>
<name>A0A9P7DVQ6_9AGAM</name>
<dbReference type="SUPFAM" id="SSF48350">
    <property type="entry name" value="GTPase activation domain, GAP"/>
    <property type="match status" value="1"/>
</dbReference>
<feature type="domain" description="PX" evidence="5">
    <location>
        <begin position="557"/>
        <end position="673"/>
    </location>
</feature>
<feature type="compositionally biased region" description="Polar residues" evidence="3">
    <location>
        <begin position="934"/>
        <end position="944"/>
    </location>
</feature>
<dbReference type="PANTHER" id="PTHR23176:SF129">
    <property type="entry name" value="RHO GTPASE ACTIVATING PROTEIN AT 16F, ISOFORM E-RELATED"/>
    <property type="match status" value="1"/>
</dbReference>
<dbReference type="InterPro" id="IPR000198">
    <property type="entry name" value="RhoGAP_dom"/>
</dbReference>
<dbReference type="SMART" id="SM00324">
    <property type="entry name" value="RhoGAP"/>
    <property type="match status" value="1"/>
</dbReference>
<dbReference type="Gene3D" id="2.30.29.30">
    <property type="entry name" value="Pleckstrin-homology domain (PH domain)/Phosphotyrosine-binding domain (PTB)"/>
    <property type="match status" value="1"/>
</dbReference>
<accession>A0A9P7DVQ6</accession>
<feature type="region of interest" description="Disordered" evidence="3">
    <location>
        <begin position="135"/>
        <end position="313"/>
    </location>
</feature>
<feature type="region of interest" description="Disordered" evidence="3">
    <location>
        <begin position="326"/>
        <end position="364"/>
    </location>
</feature>
<feature type="compositionally biased region" description="Low complexity" evidence="3">
    <location>
        <begin position="207"/>
        <end position="217"/>
    </location>
</feature>
<proteinExistence type="predicted"/>
<feature type="compositionally biased region" description="Low complexity" evidence="3">
    <location>
        <begin position="149"/>
        <end position="160"/>
    </location>
</feature>
<feature type="compositionally biased region" description="Low complexity" evidence="3">
    <location>
        <begin position="796"/>
        <end position="808"/>
    </location>
</feature>
<feature type="compositionally biased region" description="Polar residues" evidence="3">
    <location>
        <begin position="301"/>
        <end position="313"/>
    </location>
</feature>
<evidence type="ECO:0000259" key="6">
    <source>
        <dbReference type="PROSITE" id="PS50238"/>
    </source>
</evidence>
<evidence type="ECO:0000259" key="4">
    <source>
        <dbReference type="PROSITE" id="PS50003"/>
    </source>
</evidence>
<feature type="region of interest" description="Disordered" evidence="3">
    <location>
        <begin position="467"/>
        <end position="499"/>
    </location>
</feature>
<feature type="region of interest" description="Disordered" evidence="3">
    <location>
        <begin position="921"/>
        <end position="944"/>
    </location>
</feature>
<dbReference type="EMBL" id="JABBWG010000057">
    <property type="protein sequence ID" value="KAG1804485.1"/>
    <property type="molecule type" value="Genomic_DNA"/>
</dbReference>
<dbReference type="GO" id="GO:0005737">
    <property type="term" value="C:cytoplasm"/>
    <property type="evidence" value="ECO:0007669"/>
    <property type="project" value="TreeGrafter"/>
</dbReference>
<feature type="region of interest" description="Disordered" evidence="3">
    <location>
        <begin position="964"/>
        <end position="1062"/>
    </location>
</feature>
<dbReference type="InterPro" id="IPR011993">
    <property type="entry name" value="PH-like_dom_sf"/>
</dbReference>
<dbReference type="CDD" id="cd13277">
    <property type="entry name" value="PH_Bem3"/>
    <property type="match status" value="1"/>
</dbReference>
<feature type="domain" description="PH" evidence="4">
    <location>
        <begin position="681"/>
        <end position="788"/>
    </location>
</feature>
<organism evidence="7 8">
    <name type="scientific">Suillus subaureus</name>
    <dbReference type="NCBI Taxonomy" id="48587"/>
    <lineage>
        <taxon>Eukaryota</taxon>
        <taxon>Fungi</taxon>
        <taxon>Dikarya</taxon>
        <taxon>Basidiomycota</taxon>
        <taxon>Agaricomycotina</taxon>
        <taxon>Agaricomycetes</taxon>
        <taxon>Agaricomycetidae</taxon>
        <taxon>Boletales</taxon>
        <taxon>Suillineae</taxon>
        <taxon>Suillaceae</taxon>
        <taxon>Suillus</taxon>
    </lineage>
</organism>
<dbReference type="CDD" id="cd06093">
    <property type="entry name" value="PX_domain"/>
    <property type="match status" value="1"/>
</dbReference>
<evidence type="ECO:0008006" key="9">
    <source>
        <dbReference type="Google" id="ProtNLM"/>
    </source>
</evidence>
<feature type="compositionally biased region" description="Polar residues" evidence="3">
    <location>
        <begin position="1353"/>
        <end position="1366"/>
    </location>
</feature>
<dbReference type="PROSITE" id="PS50238">
    <property type="entry name" value="RHOGAP"/>
    <property type="match status" value="1"/>
</dbReference>
<feature type="region of interest" description="Disordered" evidence="3">
    <location>
        <begin position="796"/>
        <end position="842"/>
    </location>
</feature>
<feature type="region of interest" description="Disordered" evidence="3">
    <location>
        <begin position="1299"/>
        <end position="1386"/>
    </location>
</feature>
<evidence type="ECO:0000256" key="1">
    <source>
        <dbReference type="ARBA" id="ARBA00022468"/>
    </source>
</evidence>